<dbReference type="InterPro" id="IPR001063">
    <property type="entry name" value="Ribosomal_uL22"/>
</dbReference>
<evidence type="ECO:0000313" key="7">
    <source>
        <dbReference type="EMBL" id="KKW05982.1"/>
    </source>
</evidence>
<gene>
    <name evidence="7" type="ORF">UY40_C0005G0040</name>
</gene>
<organism evidence="7 8">
    <name type="scientific">candidate division CPR1 bacterium GW2011_GWC1_49_13</name>
    <dbReference type="NCBI Taxonomy" id="1618342"/>
    <lineage>
        <taxon>Bacteria</taxon>
        <taxon>candidate division CPR1</taxon>
    </lineage>
</organism>
<dbReference type="PANTHER" id="PTHR13501:SF8">
    <property type="entry name" value="LARGE RIBOSOMAL SUBUNIT PROTEIN UL22M"/>
    <property type="match status" value="1"/>
</dbReference>
<keyword evidence="3 4" id="KW-0687">Ribonucleoprotein</keyword>
<name>A0A0G1XTR1_9BACT</name>
<evidence type="ECO:0000313" key="8">
    <source>
        <dbReference type="Proteomes" id="UP000034119"/>
    </source>
</evidence>
<reference evidence="7 8" key="1">
    <citation type="journal article" date="2015" name="Nature">
        <title>rRNA introns, odd ribosomes, and small enigmatic genomes across a large radiation of phyla.</title>
        <authorList>
            <person name="Brown C.T."/>
            <person name="Hug L.A."/>
            <person name="Thomas B.C."/>
            <person name="Sharon I."/>
            <person name="Castelle C.J."/>
            <person name="Singh A."/>
            <person name="Wilkins M.J."/>
            <person name="Williams K.H."/>
            <person name="Banfield J.F."/>
        </authorList>
    </citation>
    <scope>NUCLEOTIDE SEQUENCE [LARGE SCALE GENOMIC DNA]</scope>
</reference>
<evidence type="ECO:0000256" key="6">
    <source>
        <dbReference type="RuleBase" id="RU004008"/>
    </source>
</evidence>
<dbReference type="STRING" id="1618342.UY40_C0005G0040"/>
<evidence type="ECO:0000256" key="3">
    <source>
        <dbReference type="ARBA" id="ARBA00023274"/>
    </source>
</evidence>
<dbReference type="Proteomes" id="UP000034119">
    <property type="component" value="Unassembled WGS sequence"/>
</dbReference>
<dbReference type="InterPro" id="IPR036394">
    <property type="entry name" value="Ribosomal_uL22_sf"/>
</dbReference>
<dbReference type="Gene3D" id="3.90.470.10">
    <property type="entry name" value="Ribosomal protein L22/L17"/>
    <property type="match status" value="1"/>
</dbReference>
<sequence length="138" mass="15370">MANPRKIFRKFKKAKVATQFKARGRYLKVAPTKVRDLLDLVRGKDLENAQGILKFSGRKGGREALKVLKSAISNAKISSGLENWFVTEARADKGPIFKRSLETKPRGARGLKTTASSHIEIGIGTFKKEEKKENAKKS</sequence>
<keyword evidence="2 4" id="KW-0689">Ribosomal protein</keyword>
<dbReference type="GO" id="GO:0006412">
    <property type="term" value="P:translation"/>
    <property type="evidence" value="ECO:0007669"/>
    <property type="project" value="InterPro"/>
</dbReference>
<evidence type="ECO:0000256" key="1">
    <source>
        <dbReference type="ARBA" id="ARBA00009451"/>
    </source>
</evidence>
<comment type="subunit">
    <text evidence="5">Part of the 50S ribosomal subunit.</text>
</comment>
<dbReference type="PANTHER" id="PTHR13501">
    <property type="entry name" value="CHLOROPLAST 50S RIBOSOMAL PROTEIN L22-RELATED"/>
    <property type="match status" value="1"/>
</dbReference>
<keyword evidence="5" id="KW-0694">RNA-binding</keyword>
<dbReference type="Pfam" id="PF00237">
    <property type="entry name" value="Ribosomal_L22"/>
    <property type="match status" value="1"/>
</dbReference>
<comment type="caution">
    <text evidence="7">The sequence shown here is derived from an EMBL/GenBank/DDBJ whole genome shotgun (WGS) entry which is preliminary data.</text>
</comment>
<dbReference type="GO" id="GO:0019843">
    <property type="term" value="F:rRNA binding"/>
    <property type="evidence" value="ECO:0007669"/>
    <property type="project" value="UniProtKB-KW"/>
</dbReference>
<dbReference type="SUPFAM" id="SSF54843">
    <property type="entry name" value="Ribosomal protein L22"/>
    <property type="match status" value="1"/>
</dbReference>
<evidence type="ECO:0000256" key="5">
    <source>
        <dbReference type="RuleBase" id="RU004006"/>
    </source>
</evidence>
<accession>A0A0G1XTR1</accession>
<proteinExistence type="inferred from homology"/>
<evidence type="ECO:0000256" key="4">
    <source>
        <dbReference type="RuleBase" id="RU004005"/>
    </source>
</evidence>
<dbReference type="EMBL" id="LCPW01000005">
    <property type="protein sequence ID" value="KKW05982.1"/>
    <property type="molecule type" value="Genomic_DNA"/>
</dbReference>
<protein>
    <recommendedName>
        <fullName evidence="6">50S ribosomal protein L22</fullName>
    </recommendedName>
</protein>
<comment type="similarity">
    <text evidence="1 4">Belongs to the universal ribosomal protein uL22 family.</text>
</comment>
<dbReference type="GO" id="GO:0003735">
    <property type="term" value="F:structural constituent of ribosome"/>
    <property type="evidence" value="ECO:0007669"/>
    <property type="project" value="InterPro"/>
</dbReference>
<keyword evidence="5" id="KW-0699">rRNA-binding</keyword>
<evidence type="ECO:0000256" key="2">
    <source>
        <dbReference type="ARBA" id="ARBA00022980"/>
    </source>
</evidence>
<dbReference type="GO" id="GO:0022625">
    <property type="term" value="C:cytosolic large ribosomal subunit"/>
    <property type="evidence" value="ECO:0007669"/>
    <property type="project" value="TreeGrafter"/>
</dbReference>
<dbReference type="AlphaFoldDB" id="A0A0G1XTR1"/>
<comment type="function">
    <text evidence="6">This protein binds specifically to 23S rRNA; its binding is stimulated by other ribosomal proteins, e.g., L4, L17, and L20. It is important during the early stages of 50S assembly. It makes multiple contacts with different domains of the 23S rRNA in the assembled 50S subunit and ribosome.</text>
</comment>
<dbReference type="InterPro" id="IPR047867">
    <property type="entry name" value="Ribosomal_uL22_bac/org-type"/>
</dbReference>